<organism evidence="2 3">
    <name type="scientific">Mariniflexile jejuense</name>
    <dbReference type="NCBI Taxonomy" id="1173582"/>
    <lineage>
        <taxon>Bacteria</taxon>
        <taxon>Pseudomonadati</taxon>
        <taxon>Bacteroidota</taxon>
        <taxon>Flavobacteriia</taxon>
        <taxon>Flavobacteriales</taxon>
        <taxon>Flavobacteriaceae</taxon>
        <taxon>Mariniflexile</taxon>
    </lineage>
</organism>
<name>A0ABW3JGP4_9FLAO</name>
<dbReference type="Pfam" id="PF00535">
    <property type="entry name" value="Glycos_transf_2"/>
    <property type="match status" value="1"/>
</dbReference>
<dbReference type="InterPro" id="IPR001173">
    <property type="entry name" value="Glyco_trans_2-like"/>
</dbReference>
<proteinExistence type="predicted"/>
<dbReference type="CDD" id="cd00761">
    <property type="entry name" value="Glyco_tranf_GTA_type"/>
    <property type="match status" value="1"/>
</dbReference>
<accession>A0ABW3JGP4</accession>
<dbReference type="Gene3D" id="3.90.550.10">
    <property type="entry name" value="Spore Coat Polysaccharide Biosynthesis Protein SpsA, Chain A"/>
    <property type="match status" value="1"/>
</dbReference>
<protein>
    <submittedName>
        <fullName evidence="2">Glycosyltransferase family 2 protein</fullName>
    </submittedName>
</protein>
<dbReference type="SUPFAM" id="SSF53448">
    <property type="entry name" value="Nucleotide-diphospho-sugar transferases"/>
    <property type="match status" value="1"/>
</dbReference>
<evidence type="ECO:0000313" key="3">
    <source>
        <dbReference type="Proteomes" id="UP001597061"/>
    </source>
</evidence>
<gene>
    <name evidence="2" type="ORF">ACFQ1R_05610</name>
</gene>
<dbReference type="EMBL" id="JBHTJI010000001">
    <property type="protein sequence ID" value="MFD0989563.1"/>
    <property type="molecule type" value="Genomic_DNA"/>
</dbReference>
<dbReference type="PANTHER" id="PTHR22916">
    <property type="entry name" value="GLYCOSYLTRANSFERASE"/>
    <property type="match status" value="1"/>
</dbReference>
<reference evidence="3" key="1">
    <citation type="journal article" date="2019" name="Int. J. Syst. Evol. Microbiol.">
        <title>The Global Catalogue of Microorganisms (GCM) 10K type strain sequencing project: providing services to taxonomists for standard genome sequencing and annotation.</title>
        <authorList>
            <consortium name="The Broad Institute Genomics Platform"/>
            <consortium name="The Broad Institute Genome Sequencing Center for Infectious Disease"/>
            <person name="Wu L."/>
            <person name="Ma J."/>
        </authorList>
    </citation>
    <scope>NUCLEOTIDE SEQUENCE [LARGE SCALE GENOMIC DNA]</scope>
    <source>
        <strain evidence="3">CCUG 62414</strain>
    </source>
</reference>
<dbReference type="Proteomes" id="UP001597061">
    <property type="component" value="Unassembled WGS sequence"/>
</dbReference>
<comment type="caution">
    <text evidence="2">The sequence shown here is derived from an EMBL/GenBank/DDBJ whole genome shotgun (WGS) entry which is preliminary data.</text>
</comment>
<dbReference type="RefSeq" id="WP_379925141.1">
    <property type="nucleotide sequence ID" value="NZ_JBHTJI010000001.1"/>
</dbReference>
<keyword evidence="3" id="KW-1185">Reference proteome</keyword>
<feature type="domain" description="Glycosyltransferase 2-like" evidence="1">
    <location>
        <begin position="6"/>
        <end position="132"/>
    </location>
</feature>
<evidence type="ECO:0000259" key="1">
    <source>
        <dbReference type="Pfam" id="PF00535"/>
    </source>
</evidence>
<dbReference type="InterPro" id="IPR029044">
    <property type="entry name" value="Nucleotide-diphossugar_trans"/>
</dbReference>
<sequence>MNELVSIIVPCFKQAHFLGEALQSVLNQSYTNWECIIVNDGSPDNTEEIAKIWCNKDDRISYINKKNGGLPNARNAGIQISNGNYIIVLDADDILHQDYILKTLPVLQSNKELAIVSSYRIFFTGNTSNIIKKYEASGSTYRDLMFENVLMPSSIYRKGCWKEVGGYDETMIKGFEDWEFWIAVLKKGWKYTFVEDYLFYYRKSEQSMLVDTLQYHRISNMEYVFEKHNDIYLKHFANTKSYLFFLINLYRNSEIKAKTSLEYKIGKVILSPLKYIKSLFK</sequence>
<evidence type="ECO:0000313" key="2">
    <source>
        <dbReference type="EMBL" id="MFD0989563.1"/>
    </source>
</evidence>